<gene>
    <name evidence="1" type="ORF">CRP01_31150</name>
</gene>
<evidence type="ECO:0000313" key="2">
    <source>
        <dbReference type="Proteomes" id="UP000223913"/>
    </source>
</evidence>
<evidence type="ECO:0000313" key="1">
    <source>
        <dbReference type="EMBL" id="PHN02653.1"/>
    </source>
</evidence>
<sequence length="341" mass="37847">MIQYAPRFRFGLILLTLISLLPHCTTDFEIEAGGRDIPVVYGFIDIRDTAHYLRIERAFLSGDSDAASVAQRIDSLYYDASVSVQLEKVNNGIVYPLERVDGDQEGYPRQSGPFVTAPNILYKIDAASLNLQGGEQLRLIIDRGGELPLVSAETTVLSPIELVDNLPADPFSLGNYLSSRRIAWRTDSEEAEIFDVRMLINYRESVPGNPSVMEDKTLEWVLSPAFRREDNSIQVNYTFQVEEFYQFIGGSLEPLAEGRRQFVDLEIRVTGGGPEFSELITIAQANVGITSGSDDIPVYTNIPEGRGIFSSRTGDLRTGIQITAVSLDSLQNGIYTKDLGF</sequence>
<reference evidence="1 2" key="1">
    <citation type="submission" date="2017-10" db="EMBL/GenBank/DDBJ databases">
        <title>The draft genome sequence of Lewinella nigricans NBRC 102662.</title>
        <authorList>
            <person name="Wang K."/>
        </authorList>
    </citation>
    <scope>NUCLEOTIDE SEQUENCE [LARGE SCALE GENOMIC DNA]</scope>
    <source>
        <strain evidence="1 2">NBRC 102662</strain>
    </source>
</reference>
<comment type="caution">
    <text evidence="1">The sequence shown here is derived from an EMBL/GenBank/DDBJ whole genome shotgun (WGS) entry which is preliminary data.</text>
</comment>
<protein>
    <recommendedName>
        <fullName evidence="3">DUF4249 family protein</fullName>
    </recommendedName>
</protein>
<proteinExistence type="predicted"/>
<dbReference type="RefSeq" id="WP_099153982.1">
    <property type="nucleotide sequence ID" value="NZ_PDUD01000038.1"/>
</dbReference>
<keyword evidence="2" id="KW-1185">Reference proteome</keyword>
<evidence type="ECO:0008006" key="3">
    <source>
        <dbReference type="Google" id="ProtNLM"/>
    </source>
</evidence>
<dbReference type="EMBL" id="PDUD01000038">
    <property type="protein sequence ID" value="PHN02653.1"/>
    <property type="molecule type" value="Genomic_DNA"/>
</dbReference>
<dbReference type="OrthoDB" id="1491128at2"/>
<name>A0A2D0N4F7_FLAN2</name>
<organism evidence="1 2">
    <name type="scientific">Flavilitoribacter nigricans (strain ATCC 23147 / DSM 23189 / NBRC 102662 / NCIMB 1420 / SS-2)</name>
    <name type="common">Lewinella nigricans</name>
    <dbReference type="NCBI Taxonomy" id="1122177"/>
    <lineage>
        <taxon>Bacteria</taxon>
        <taxon>Pseudomonadati</taxon>
        <taxon>Bacteroidota</taxon>
        <taxon>Saprospiria</taxon>
        <taxon>Saprospirales</taxon>
        <taxon>Lewinellaceae</taxon>
        <taxon>Flavilitoribacter</taxon>
    </lineage>
</organism>
<dbReference type="AlphaFoldDB" id="A0A2D0N4F7"/>
<dbReference type="Proteomes" id="UP000223913">
    <property type="component" value="Unassembled WGS sequence"/>
</dbReference>
<accession>A0A2D0N4F7</accession>